<feature type="transmembrane region" description="Helical" evidence="1">
    <location>
        <begin position="20"/>
        <end position="41"/>
    </location>
</feature>
<keyword evidence="1" id="KW-0472">Membrane</keyword>
<feature type="transmembrane region" description="Helical" evidence="1">
    <location>
        <begin position="136"/>
        <end position="159"/>
    </location>
</feature>
<dbReference type="Pfam" id="PF09534">
    <property type="entry name" value="Trp_oprn_chp"/>
    <property type="match status" value="1"/>
</dbReference>
<feature type="transmembrane region" description="Helical" evidence="1">
    <location>
        <begin position="61"/>
        <end position="82"/>
    </location>
</feature>
<feature type="transmembrane region" description="Helical" evidence="1">
    <location>
        <begin position="89"/>
        <end position="110"/>
    </location>
</feature>
<name>A0ABV6P710_9MICC</name>
<comment type="caution">
    <text evidence="2">The sequence shown here is derived from an EMBL/GenBank/DDBJ whole genome shotgun (WGS) entry which is preliminary data.</text>
</comment>
<keyword evidence="1" id="KW-0812">Transmembrane</keyword>
<dbReference type="Proteomes" id="UP001589862">
    <property type="component" value="Unassembled WGS sequence"/>
</dbReference>
<keyword evidence="1" id="KW-1133">Transmembrane helix</keyword>
<accession>A0ABV6P710</accession>
<organism evidence="2 3">
    <name type="scientific">Micrococcoides hystricis</name>
    <dbReference type="NCBI Taxonomy" id="1572761"/>
    <lineage>
        <taxon>Bacteria</taxon>
        <taxon>Bacillati</taxon>
        <taxon>Actinomycetota</taxon>
        <taxon>Actinomycetes</taxon>
        <taxon>Micrococcales</taxon>
        <taxon>Micrococcaceae</taxon>
        <taxon>Micrococcoides</taxon>
    </lineage>
</organism>
<sequence>MTASTPKANRQPFYQKRATVILFALIIATAALIFAGQTWIQVSSSDQIVHTDRIDVAGGDATNLVTAMTVVSLAAAAALSLAGTWAARIIGMLIAGAGIVNVFAISTVLADPQTAAASVVAEATGMRVIPGEYTVTAAPILTLVLSVLLAAMGILVLFVHRFWKRNRKYDTAAAGPAETESSGGHLDEIDAWDALSAEEDPTLR</sequence>
<proteinExistence type="predicted"/>
<gene>
    <name evidence="2" type="ORF">ACFFFR_00760</name>
</gene>
<evidence type="ECO:0000313" key="3">
    <source>
        <dbReference type="Proteomes" id="UP001589862"/>
    </source>
</evidence>
<dbReference type="InterPro" id="IPR019051">
    <property type="entry name" value="Trp_biosyn_TM_oprn/chp"/>
</dbReference>
<reference evidence="2 3" key="1">
    <citation type="submission" date="2024-09" db="EMBL/GenBank/DDBJ databases">
        <authorList>
            <person name="Sun Q."/>
            <person name="Mori K."/>
        </authorList>
    </citation>
    <scope>NUCLEOTIDE SEQUENCE [LARGE SCALE GENOMIC DNA]</scope>
    <source>
        <strain evidence="2 3">NCAIM B.02604</strain>
    </source>
</reference>
<evidence type="ECO:0000256" key="1">
    <source>
        <dbReference type="SAM" id="Phobius"/>
    </source>
</evidence>
<dbReference type="EMBL" id="JBHLUB010000001">
    <property type="protein sequence ID" value="MFC0580919.1"/>
    <property type="molecule type" value="Genomic_DNA"/>
</dbReference>
<dbReference type="RefSeq" id="WP_377457335.1">
    <property type="nucleotide sequence ID" value="NZ_JBHLUB010000001.1"/>
</dbReference>
<protein>
    <submittedName>
        <fullName evidence="2">Trp biosynthesis-associated membrane protein</fullName>
    </submittedName>
</protein>
<keyword evidence="3" id="KW-1185">Reference proteome</keyword>
<evidence type="ECO:0000313" key="2">
    <source>
        <dbReference type="EMBL" id="MFC0580919.1"/>
    </source>
</evidence>